<name>A0A8S9GV59_BRACR</name>
<evidence type="ECO:0000256" key="1">
    <source>
        <dbReference type="SAM" id="MobiDB-lite"/>
    </source>
</evidence>
<feature type="region of interest" description="Disordered" evidence="1">
    <location>
        <begin position="45"/>
        <end position="66"/>
    </location>
</feature>
<evidence type="ECO:0000313" key="2">
    <source>
        <dbReference type="EMBL" id="KAF2548970.1"/>
    </source>
</evidence>
<dbReference type="EMBL" id="QGKY02001925">
    <property type="protein sequence ID" value="KAF2548970.1"/>
    <property type="molecule type" value="Genomic_DNA"/>
</dbReference>
<organism evidence="2">
    <name type="scientific">Brassica cretica</name>
    <name type="common">Mustard</name>
    <dbReference type="NCBI Taxonomy" id="69181"/>
    <lineage>
        <taxon>Eukaryota</taxon>
        <taxon>Viridiplantae</taxon>
        <taxon>Streptophyta</taxon>
        <taxon>Embryophyta</taxon>
        <taxon>Tracheophyta</taxon>
        <taxon>Spermatophyta</taxon>
        <taxon>Magnoliopsida</taxon>
        <taxon>eudicotyledons</taxon>
        <taxon>Gunneridae</taxon>
        <taxon>Pentapetalae</taxon>
        <taxon>rosids</taxon>
        <taxon>malvids</taxon>
        <taxon>Brassicales</taxon>
        <taxon>Brassicaceae</taxon>
        <taxon>Brassiceae</taxon>
        <taxon>Brassica</taxon>
    </lineage>
</organism>
<sequence>MLRSFRLDFYPINTSSYTSTLLEDSPPPPCLAARYLLYLVRAKRPHSPSHLSLNRFRPLHNRQNGS</sequence>
<gene>
    <name evidence="2" type="ORF">F2Q70_00020563</name>
</gene>
<reference evidence="2" key="1">
    <citation type="submission" date="2019-12" db="EMBL/GenBank/DDBJ databases">
        <title>Genome sequencing and annotation of Brassica cretica.</title>
        <authorList>
            <person name="Studholme D.J."/>
            <person name="Sarris P.F."/>
        </authorList>
    </citation>
    <scope>NUCLEOTIDE SEQUENCE</scope>
    <source>
        <strain evidence="2">PFS-102/07</strain>
        <tissue evidence="2">Leaf</tissue>
    </source>
</reference>
<proteinExistence type="predicted"/>
<protein>
    <submittedName>
        <fullName evidence="2">Uncharacterized protein</fullName>
    </submittedName>
</protein>
<dbReference type="AlphaFoldDB" id="A0A8S9GV59"/>
<accession>A0A8S9GV59</accession>
<comment type="caution">
    <text evidence="2">The sequence shown here is derived from an EMBL/GenBank/DDBJ whole genome shotgun (WGS) entry which is preliminary data.</text>
</comment>